<dbReference type="SMART" id="SM00387">
    <property type="entry name" value="HATPase_c"/>
    <property type="match status" value="1"/>
</dbReference>
<dbReference type="InterPro" id="IPR003661">
    <property type="entry name" value="HisK_dim/P_dom"/>
</dbReference>
<reference evidence="11" key="1">
    <citation type="submission" date="2016-10" db="EMBL/GenBank/DDBJ databases">
        <authorList>
            <person name="Varghese N."/>
        </authorList>
    </citation>
    <scope>NUCLEOTIDE SEQUENCE [LARGE SCALE GENOMIC DNA]</scope>
    <source>
        <strain evidence="11">DSM 17980</strain>
    </source>
</reference>
<evidence type="ECO:0000256" key="7">
    <source>
        <dbReference type="ARBA" id="ARBA00022840"/>
    </source>
</evidence>
<keyword evidence="8" id="KW-0902">Two-component regulatory system</keyword>
<dbReference type="PRINTS" id="PR00344">
    <property type="entry name" value="BCTRLSENSOR"/>
</dbReference>
<dbReference type="Gene3D" id="1.10.287.130">
    <property type="match status" value="1"/>
</dbReference>
<keyword evidence="6 10" id="KW-0418">Kinase</keyword>
<dbReference type="PANTHER" id="PTHR43065:SF10">
    <property type="entry name" value="PEROXIDE STRESS-ACTIVATED HISTIDINE KINASE MAK3"/>
    <property type="match status" value="1"/>
</dbReference>
<dbReference type="EC" id="2.7.13.3" evidence="2"/>
<dbReference type="SUPFAM" id="SSF55874">
    <property type="entry name" value="ATPase domain of HSP90 chaperone/DNA topoisomerase II/histidine kinase"/>
    <property type="match status" value="1"/>
</dbReference>
<feature type="domain" description="Histidine kinase" evidence="9">
    <location>
        <begin position="301"/>
        <end position="507"/>
    </location>
</feature>
<dbReference type="PROSITE" id="PS50109">
    <property type="entry name" value="HIS_KIN"/>
    <property type="match status" value="1"/>
</dbReference>
<dbReference type="RefSeq" id="WP_074952857.1">
    <property type="nucleotide sequence ID" value="NZ_FPBV01000011.1"/>
</dbReference>
<dbReference type="Pfam" id="PF02518">
    <property type="entry name" value="HATPase_c"/>
    <property type="match status" value="1"/>
</dbReference>
<evidence type="ECO:0000256" key="8">
    <source>
        <dbReference type="ARBA" id="ARBA00023012"/>
    </source>
</evidence>
<evidence type="ECO:0000256" key="2">
    <source>
        <dbReference type="ARBA" id="ARBA00012438"/>
    </source>
</evidence>
<evidence type="ECO:0000256" key="1">
    <source>
        <dbReference type="ARBA" id="ARBA00000085"/>
    </source>
</evidence>
<dbReference type="GO" id="GO:0005524">
    <property type="term" value="F:ATP binding"/>
    <property type="evidence" value="ECO:0007669"/>
    <property type="project" value="UniProtKB-KW"/>
</dbReference>
<keyword evidence="7" id="KW-0067">ATP-binding</keyword>
<dbReference type="eggNOG" id="COG4191">
    <property type="taxonomic scope" value="Bacteria"/>
</dbReference>
<evidence type="ECO:0000256" key="3">
    <source>
        <dbReference type="ARBA" id="ARBA00022553"/>
    </source>
</evidence>
<evidence type="ECO:0000256" key="4">
    <source>
        <dbReference type="ARBA" id="ARBA00022679"/>
    </source>
</evidence>
<keyword evidence="4" id="KW-0808">Transferase</keyword>
<dbReference type="GO" id="GO:0000155">
    <property type="term" value="F:phosphorelay sensor kinase activity"/>
    <property type="evidence" value="ECO:0007669"/>
    <property type="project" value="InterPro"/>
</dbReference>
<accession>A0A1I7JS39</accession>
<dbReference type="SUPFAM" id="SSF47384">
    <property type="entry name" value="Homodimeric domain of signal transducing histidine kinase"/>
    <property type="match status" value="1"/>
</dbReference>
<dbReference type="CDD" id="cd00075">
    <property type="entry name" value="HATPase"/>
    <property type="match status" value="1"/>
</dbReference>
<dbReference type="InterPro" id="IPR029016">
    <property type="entry name" value="GAF-like_dom_sf"/>
</dbReference>
<dbReference type="OrthoDB" id="9815750at2"/>
<dbReference type="PANTHER" id="PTHR43065">
    <property type="entry name" value="SENSOR HISTIDINE KINASE"/>
    <property type="match status" value="1"/>
</dbReference>
<keyword evidence="5" id="KW-0547">Nucleotide-binding</keyword>
<dbReference type="InterPro" id="IPR005467">
    <property type="entry name" value="His_kinase_dom"/>
</dbReference>
<evidence type="ECO:0000256" key="6">
    <source>
        <dbReference type="ARBA" id="ARBA00022777"/>
    </source>
</evidence>
<dbReference type="EMBL" id="FPBV01000011">
    <property type="protein sequence ID" value="SFU87982.1"/>
    <property type="molecule type" value="Genomic_DNA"/>
</dbReference>
<keyword evidence="3" id="KW-0597">Phosphoprotein</keyword>
<proteinExistence type="predicted"/>
<evidence type="ECO:0000313" key="10">
    <source>
        <dbReference type="EMBL" id="SFU87982.1"/>
    </source>
</evidence>
<dbReference type="InterPro" id="IPR036890">
    <property type="entry name" value="HATPase_C_sf"/>
</dbReference>
<sequence>MRHPSTRAPGQALLGSAPVFGTRLPELGEGLSGFLQNDDLVRKNLNLLKAFRKQTAAFQRRPQAGIAAIAICDRDAKVFDLAGPSDTLQTLHASGLDVGTDVSEQELGRNPLGTALAEGETVYIPADPAAPWAGLAGAGSPVRGDRGPLAGALAVIADAAFPGSMLASLAESLASSVYHVWQLEESRQDILRVFRSLVSHLDCHVLVLDTRNRMLEERHPIPVTEEIRDAMIHIAQLPDQYELEVSLGDRTYVANVRSLTDHRGYLRCKLAIFKDITNHKKLESRILDAEKWSVLTSLAAGIAHEIRNPLTTARGFLQLFLERLCDETDRRFLRLTIDELDRIQRLVTDFMSLAKPGQSVFGLVDLAAALKEVAEFISPQAALSNVTLETELEVNDAWVWGDANQLKQVVLNLLQNAFQACKPKDTVRLRLHVQAGLVTVEVADTGCGMTPEQMARLFQPYYTTKTTGTGLGLTVTKQIMERHGGDVRISSRPGEGTLVTLELHQAVQSLPNAPI</sequence>
<dbReference type="InterPro" id="IPR036097">
    <property type="entry name" value="HisK_dim/P_sf"/>
</dbReference>
<dbReference type="Gene3D" id="3.30.450.40">
    <property type="match status" value="1"/>
</dbReference>
<dbReference type="SMART" id="SM00388">
    <property type="entry name" value="HisKA"/>
    <property type="match status" value="1"/>
</dbReference>
<organism evidence="10 11">
    <name type="scientific">Alicyclobacillus macrosporangiidus</name>
    <dbReference type="NCBI Taxonomy" id="392015"/>
    <lineage>
        <taxon>Bacteria</taxon>
        <taxon>Bacillati</taxon>
        <taxon>Bacillota</taxon>
        <taxon>Bacilli</taxon>
        <taxon>Bacillales</taxon>
        <taxon>Alicyclobacillaceae</taxon>
        <taxon>Alicyclobacillus</taxon>
    </lineage>
</organism>
<evidence type="ECO:0000256" key="5">
    <source>
        <dbReference type="ARBA" id="ARBA00022741"/>
    </source>
</evidence>
<name>A0A1I7JS39_9BACL</name>
<dbReference type="AlphaFoldDB" id="A0A1I7JS39"/>
<dbReference type="Pfam" id="PF00512">
    <property type="entry name" value="HisKA"/>
    <property type="match status" value="1"/>
</dbReference>
<keyword evidence="11" id="KW-1185">Reference proteome</keyword>
<dbReference type="STRING" id="392015.SAMN05421543_11192"/>
<protein>
    <recommendedName>
        <fullName evidence="2">histidine kinase</fullName>
        <ecNumber evidence="2">2.7.13.3</ecNumber>
    </recommendedName>
</protein>
<evidence type="ECO:0000313" key="11">
    <source>
        <dbReference type="Proteomes" id="UP000183508"/>
    </source>
</evidence>
<dbReference type="Gene3D" id="3.30.565.10">
    <property type="entry name" value="Histidine kinase-like ATPase, C-terminal domain"/>
    <property type="match status" value="1"/>
</dbReference>
<comment type="catalytic activity">
    <reaction evidence="1">
        <text>ATP + protein L-histidine = ADP + protein N-phospho-L-histidine.</text>
        <dbReference type="EC" id="2.7.13.3"/>
    </reaction>
</comment>
<evidence type="ECO:0000259" key="9">
    <source>
        <dbReference type="PROSITE" id="PS50109"/>
    </source>
</evidence>
<dbReference type="InterPro" id="IPR003594">
    <property type="entry name" value="HATPase_dom"/>
</dbReference>
<dbReference type="InterPro" id="IPR004358">
    <property type="entry name" value="Sig_transdc_His_kin-like_C"/>
</dbReference>
<dbReference type="Proteomes" id="UP000183508">
    <property type="component" value="Unassembled WGS sequence"/>
</dbReference>
<dbReference type="CDD" id="cd00082">
    <property type="entry name" value="HisKA"/>
    <property type="match status" value="1"/>
</dbReference>
<gene>
    <name evidence="10" type="ORF">SAMN05421543_11192</name>
</gene>